<dbReference type="GO" id="GO:0042542">
    <property type="term" value="P:response to hydrogen peroxide"/>
    <property type="evidence" value="ECO:0007669"/>
    <property type="project" value="TreeGrafter"/>
</dbReference>
<keyword evidence="2" id="KW-0376">Hydrogen peroxide</keyword>
<dbReference type="EMBL" id="MU864351">
    <property type="protein sequence ID" value="KAK4193211.1"/>
    <property type="molecule type" value="Genomic_DNA"/>
</dbReference>
<name>A0AAN6X3Z3_9PEZI</name>
<dbReference type="SUPFAM" id="SSF56634">
    <property type="entry name" value="Heme-dependent catalase-like"/>
    <property type="match status" value="1"/>
</dbReference>
<dbReference type="PANTHER" id="PTHR11465">
    <property type="entry name" value="CATALASE"/>
    <property type="match status" value="1"/>
</dbReference>
<evidence type="ECO:0000256" key="2">
    <source>
        <dbReference type="ARBA" id="ARBA00023324"/>
    </source>
</evidence>
<reference evidence="5" key="2">
    <citation type="submission" date="2023-05" db="EMBL/GenBank/DDBJ databases">
        <authorList>
            <consortium name="Lawrence Berkeley National Laboratory"/>
            <person name="Steindorff A."/>
            <person name="Hensen N."/>
            <person name="Bonometti L."/>
            <person name="Westerberg I."/>
            <person name="Brannstrom I.O."/>
            <person name="Guillou S."/>
            <person name="Cros-Aarteil S."/>
            <person name="Calhoun S."/>
            <person name="Haridas S."/>
            <person name="Kuo A."/>
            <person name="Mondo S."/>
            <person name="Pangilinan J."/>
            <person name="Riley R."/>
            <person name="Labutti K."/>
            <person name="Andreopoulos B."/>
            <person name="Lipzen A."/>
            <person name="Chen C."/>
            <person name="Yanf M."/>
            <person name="Daum C."/>
            <person name="Ng V."/>
            <person name="Clum A."/>
            <person name="Ohm R."/>
            <person name="Martin F."/>
            <person name="Silar P."/>
            <person name="Natvig D."/>
            <person name="Lalanne C."/>
            <person name="Gautier V."/>
            <person name="Ament-Velasquez S.L."/>
            <person name="Kruys A."/>
            <person name="Hutchinson M.I."/>
            <person name="Powell A.J."/>
            <person name="Barry K."/>
            <person name="Miller A.N."/>
            <person name="Grigoriev I.V."/>
            <person name="Debuchy R."/>
            <person name="Gladieux P."/>
            <person name="Thoren M.H."/>
            <person name="Johannesson H."/>
        </authorList>
    </citation>
    <scope>NUCLEOTIDE SEQUENCE</scope>
    <source>
        <strain evidence="5">PSN309</strain>
    </source>
</reference>
<evidence type="ECO:0000313" key="5">
    <source>
        <dbReference type="EMBL" id="KAK4193211.1"/>
    </source>
</evidence>
<dbReference type="Pfam" id="PF00199">
    <property type="entry name" value="Catalase"/>
    <property type="match status" value="1"/>
</dbReference>
<evidence type="ECO:0000259" key="4">
    <source>
        <dbReference type="Pfam" id="PF00199"/>
    </source>
</evidence>
<evidence type="ECO:0000256" key="1">
    <source>
        <dbReference type="ARBA" id="ARBA00005329"/>
    </source>
</evidence>
<feature type="region of interest" description="Disordered" evidence="3">
    <location>
        <begin position="1"/>
        <end position="42"/>
    </location>
</feature>
<organism evidence="5 6">
    <name type="scientific">Podospora australis</name>
    <dbReference type="NCBI Taxonomy" id="1536484"/>
    <lineage>
        <taxon>Eukaryota</taxon>
        <taxon>Fungi</taxon>
        <taxon>Dikarya</taxon>
        <taxon>Ascomycota</taxon>
        <taxon>Pezizomycotina</taxon>
        <taxon>Sordariomycetes</taxon>
        <taxon>Sordariomycetidae</taxon>
        <taxon>Sordariales</taxon>
        <taxon>Podosporaceae</taxon>
        <taxon>Podospora</taxon>
    </lineage>
</organism>
<keyword evidence="6" id="KW-1185">Reference proteome</keyword>
<feature type="domain" description="Catalase core" evidence="4">
    <location>
        <begin position="42"/>
        <end position="108"/>
    </location>
</feature>
<dbReference type="InterPro" id="IPR020835">
    <property type="entry name" value="Catalase_sf"/>
</dbReference>
<dbReference type="Gene3D" id="2.40.180.10">
    <property type="entry name" value="Catalase core domain"/>
    <property type="match status" value="1"/>
</dbReference>
<comment type="caution">
    <text evidence="5">The sequence shown here is derived from an EMBL/GenBank/DDBJ whole genome shotgun (WGS) entry which is preliminary data.</text>
</comment>
<keyword evidence="2" id="KW-0560">Oxidoreductase</keyword>
<dbReference type="GO" id="GO:0005777">
    <property type="term" value="C:peroxisome"/>
    <property type="evidence" value="ECO:0007669"/>
    <property type="project" value="TreeGrafter"/>
</dbReference>
<sequence>MSDSRQNGDSKQAPVYTLVEGRPVNDPRGRNRPPRNKPKGGQLALLEDTQLIDTLAHFPRERILERLVHAKAAGAWGEFEVTHDFPKITSAAFLSEVGKKTKVLARLSPP</sequence>
<dbReference type="AlphaFoldDB" id="A0AAN6X3Z3"/>
<reference evidence="5" key="1">
    <citation type="journal article" date="2023" name="Mol. Phylogenet. Evol.">
        <title>Genome-scale phylogeny and comparative genomics of the fungal order Sordariales.</title>
        <authorList>
            <person name="Hensen N."/>
            <person name="Bonometti L."/>
            <person name="Westerberg I."/>
            <person name="Brannstrom I.O."/>
            <person name="Guillou S."/>
            <person name="Cros-Aarteil S."/>
            <person name="Calhoun S."/>
            <person name="Haridas S."/>
            <person name="Kuo A."/>
            <person name="Mondo S."/>
            <person name="Pangilinan J."/>
            <person name="Riley R."/>
            <person name="LaButti K."/>
            <person name="Andreopoulos B."/>
            <person name="Lipzen A."/>
            <person name="Chen C."/>
            <person name="Yan M."/>
            <person name="Daum C."/>
            <person name="Ng V."/>
            <person name="Clum A."/>
            <person name="Steindorff A."/>
            <person name="Ohm R.A."/>
            <person name="Martin F."/>
            <person name="Silar P."/>
            <person name="Natvig D.O."/>
            <person name="Lalanne C."/>
            <person name="Gautier V."/>
            <person name="Ament-Velasquez S.L."/>
            <person name="Kruys A."/>
            <person name="Hutchinson M.I."/>
            <person name="Powell A.J."/>
            <person name="Barry K."/>
            <person name="Miller A.N."/>
            <person name="Grigoriev I.V."/>
            <person name="Debuchy R."/>
            <person name="Gladieux P."/>
            <person name="Hiltunen Thoren M."/>
            <person name="Johannesson H."/>
        </authorList>
    </citation>
    <scope>NUCLEOTIDE SEQUENCE</scope>
    <source>
        <strain evidence="5">PSN309</strain>
    </source>
</reference>
<dbReference type="GO" id="GO:0042744">
    <property type="term" value="P:hydrogen peroxide catabolic process"/>
    <property type="evidence" value="ECO:0007669"/>
    <property type="project" value="UniProtKB-KW"/>
</dbReference>
<proteinExistence type="inferred from homology"/>
<protein>
    <submittedName>
        <fullName evidence="5">Catalase-domain-containing protein</fullName>
    </submittedName>
</protein>
<dbReference type="PROSITE" id="PS51402">
    <property type="entry name" value="CATALASE_3"/>
    <property type="match status" value="1"/>
</dbReference>
<dbReference type="GO" id="GO:0020037">
    <property type="term" value="F:heme binding"/>
    <property type="evidence" value="ECO:0007669"/>
    <property type="project" value="InterPro"/>
</dbReference>
<evidence type="ECO:0000256" key="3">
    <source>
        <dbReference type="SAM" id="MobiDB-lite"/>
    </source>
</evidence>
<dbReference type="GO" id="GO:0005739">
    <property type="term" value="C:mitochondrion"/>
    <property type="evidence" value="ECO:0007669"/>
    <property type="project" value="TreeGrafter"/>
</dbReference>
<dbReference type="GO" id="GO:0004096">
    <property type="term" value="F:catalase activity"/>
    <property type="evidence" value="ECO:0007669"/>
    <property type="project" value="InterPro"/>
</dbReference>
<keyword evidence="2" id="KW-0575">Peroxidase</keyword>
<dbReference type="InterPro" id="IPR018028">
    <property type="entry name" value="Catalase"/>
</dbReference>
<gene>
    <name evidence="5" type="ORF">QBC35DRAFT_468889</name>
</gene>
<dbReference type="InterPro" id="IPR011614">
    <property type="entry name" value="Catalase_core"/>
</dbReference>
<comment type="similarity">
    <text evidence="1">Belongs to the catalase family.</text>
</comment>
<dbReference type="Proteomes" id="UP001302126">
    <property type="component" value="Unassembled WGS sequence"/>
</dbReference>
<accession>A0AAN6X3Z3</accession>
<feature type="compositionally biased region" description="Polar residues" evidence="3">
    <location>
        <begin position="1"/>
        <end position="10"/>
    </location>
</feature>
<dbReference type="PROSITE" id="PS00438">
    <property type="entry name" value="CATALASE_2"/>
    <property type="match status" value="1"/>
</dbReference>
<dbReference type="InterPro" id="IPR024708">
    <property type="entry name" value="Catalase_AS"/>
</dbReference>
<dbReference type="PANTHER" id="PTHR11465:SF26">
    <property type="entry name" value="CATALASE 2"/>
    <property type="match status" value="1"/>
</dbReference>
<evidence type="ECO:0000313" key="6">
    <source>
        <dbReference type="Proteomes" id="UP001302126"/>
    </source>
</evidence>